<protein>
    <submittedName>
        <fullName evidence="9">ThiF family adenylyltransferase</fullName>
    </submittedName>
</protein>
<accession>A0A3R8U3I4</accession>
<dbReference type="RefSeq" id="WP_125243796.1">
    <property type="nucleotide sequence ID" value="NZ_RSED01000009.1"/>
</dbReference>
<dbReference type="SUPFAM" id="SSF69572">
    <property type="entry name" value="Activating enzymes of the ubiquitin-like proteins"/>
    <property type="match status" value="1"/>
</dbReference>
<evidence type="ECO:0000313" key="10">
    <source>
        <dbReference type="Proteomes" id="UP000269265"/>
    </source>
</evidence>
<reference evidence="9 10" key="1">
    <citation type="submission" date="2018-12" db="EMBL/GenBank/DDBJ databases">
        <title>The whole draft genome of Aquabacterium sp. SJQ9.</title>
        <authorList>
            <person name="Sun L."/>
            <person name="Gao X."/>
            <person name="Chen W."/>
            <person name="Huang K."/>
        </authorList>
    </citation>
    <scope>NUCLEOTIDE SEQUENCE [LARGE SCALE GENOMIC DNA]</scope>
    <source>
        <strain evidence="9 10">SJQ9</strain>
    </source>
</reference>
<evidence type="ECO:0000256" key="4">
    <source>
        <dbReference type="ARBA" id="ARBA00022833"/>
    </source>
</evidence>
<dbReference type="GO" id="GO:0016779">
    <property type="term" value="F:nucleotidyltransferase activity"/>
    <property type="evidence" value="ECO:0007669"/>
    <property type="project" value="UniProtKB-KW"/>
</dbReference>
<keyword evidence="1" id="KW-0645">Protease</keyword>
<sequence length="463" mass="49936">MTSPTNLTLAASLHERVHRHLFPGDGLEAAAILLCSRTPGPRIRLLAQDAVLVPHAACTQRHADYLVWPGMAIEDAIDRAEVNDLSLVLIHSHPGGLFGFSQHDDQSDHLTMPGLFQALGPLHGTAVMTPDGAILARLYQADLTQIPIDVVSVPGDDLKWWWADGQFAKRPMAFTSHARDEMARLTACVIGVSGTGSVVAEQIARLGFGQVILIDFDKLEERNLNRILNSTLQGAKSEQAKVEAFAEAVVRYRGDGVAIPLNASISSREAVLLASQADVIFSCVDTLDARHIADLIAASFLIPLFDVGVSIPTRKAGESVAIADVCGRIDYVQPGGATLQDRGVYDPVSLRAEYLRRAAPNAHLEEIQAGYLKGVAEQAPAVISLNMRAASACVIEFIARAYPFRHSSNAEHARTEFSLAANDEDFTEEGSFKKLPNPNLGRGAMEPLLGLPSLRAPKAKDKQ</sequence>
<keyword evidence="9" id="KW-0548">Nucleotidyltransferase</keyword>
<dbReference type="GO" id="GO:0005737">
    <property type="term" value="C:cytoplasm"/>
    <property type="evidence" value="ECO:0007669"/>
    <property type="project" value="TreeGrafter"/>
</dbReference>
<keyword evidence="9" id="KW-0808">Transferase</keyword>
<dbReference type="GO" id="GO:0004792">
    <property type="term" value="F:thiosulfate-cyanide sulfurtransferase activity"/>
    <property type="evidence" value="ECO:0007669"/>
    <property type="project" value="TreeGrafter"/>
</dbReference>
<feature type="domain" description="JAB" evidence="8">
    <location>
        <begin position="11"/>
        <end position="112"/>
    </location>
</feature>
<organism evidence="9 10">
    <name type="scientific">Aquabacterium soli</name>
    <dbReference type="NCBI Taxonomy" id="2493092"/>
    <lineage>
        <taxon>Bacteria</taxon>
        <taxon>Pseudomonadati</taxon>
        <taxon>Pseudomonadota</taxon>
        <taxon>Betaproteobacteria</taxon>
        <taxon>Burkholderiales</taxon>
        <taxon>Aquabacterium</taxon>
    </lineage>
</organism>
<evidence type="ECO:0000256" key="5">
    <source>
        <dbReference type="ARBA" id="ARBA00023049"/>
    </source>
</evidence>
<dbReference type="OrthoDB" id="6377837at2"/>
<name>A0A3R8U3I4_9BURK</name>
<dbReference type="EMBL" id="RSED01000009">
    <property type="protein sequence ID" value="RRS03956.1"/>
    <property type="molecule type" value="Genomic_DNA"/>
</dbReference>
<dbReference type="GO" id="GO:0006508">
    <property type="term" value="P:proteolysis"/>
    <property type="evidence" value="ECO:0007669"/>
    <property type="project" value="UniProtKB-KW"/>
</dbReference>
<evidence type="ECO:0000256" key="2">
    <source>
        <dbReference type="ARBA" id="ARBA00022723"/>
    </source>
</evidence>
<feature type="region of interest" description="Disordered" evidence="6">
    <location>
        <begin position="427"/>
        <end position="463"/>
    </location>
</feature>
<evidence type="ECO:0000256" key="6">
    <source>
        <dbReference type="SAM" id="MobiDB-lite"/>
    </source>
</evidence>
<dbReference type="GO" id="GO:0008641">
    <property type="term" value="F:ubiquitin-like modifier activating enzyme activity"/>
    <property type="evidence" value="ECO:0007669"/>
    <property type="project" value="InterPro"/>
</dbReference>
<evidence type="ECO:0000259" key="8">
    <source>
        <dbReference type="Pfam" id="PF14464"/>
    </source>
</evidence>
<dbReference type="InterPro" id="IPR000594">
    <property type="entry name" value="ThiF_NAD_FAD-bd"/>
</dbReference>
<dbReference type="Gene3D" id="3.40.50.720">
    <property type="entry name" value="NAD(P)-binding Rossmann-like Domain"/>
    <property type="match status" value="1"/>
</dbReference>
<dbReference type="InterPro" id="IPR045886">
    <property type="entry name" value="ThiF/MoeB/HesA"/>
</dbReference>
<dbReference type="InterPro" id="IPR035985">
    <property type="entry name" value="Ubiquitin-activating_enz"/>
</dbReference>
<feature type="domain" description="THIF-type NAD/FAD binding fold" evidence="7">
    <location>
        <begin position="177"/>
        <end position="310"/>
    </location>
</feature>
<proteinExistence type="predicted"/>
<dbReference type="GO" id="GO:0046872">
    <property type="term" value="F:metal ion binding"/>
    <property type="evidence" value="ECO:0007669"/>
    <property type="project" value="UniProtKB-KW"/>
</dbReference>
<dbReference type="PANTHER" id="PTHR10953">
    <property type="entry name" value="UBIQUITIN-ACTIVATING ENZYME E1"/>
    <property type="match status" value="1"/>
</dbReference>
<keyword evidence="5" id="KW-0482">Metalloprotease</keyword>
<keyword evidence="4" id="KW-0862">Zinc</keyword>
<evidence type="ECO:0000256" key="3">
    <source>
        <dbReference type="ARBA" id="ARBA00022801"/>
    </source>
</evidence>
<dbReference type="AlphaFoldDB" id="A0A3R8U3I4"/>
<dbReference type="GO" id="GO:0008237">
    <property type="term" value="F:metallopeptidase activity"/>
    <property type="evidence" value="ECO:0007669"/>
    <property type="project" value="UniProtKB-KW"/>
</dbReference>
<evidence type="ECO:0000256" key="1">
    <source>
        <dbReference type="ARBA" id="ARBA00022670"/>
    </source>
</evidence>
<dbReference type="PANTHER" id="PTHR10953:SF102">
    <property type="entry name" value="ADENYLYLTRANSFERASE AND SULFURTRANSFERASE MOCS3"/>
    <property type="match status" value="1"/>
</dbReference>
<comment type="caution">
    <text evidence="9">The sequence shown here is derived from an EMBL/GenBank/DDBJ whole genome shotgun (WGS) entry which is preliminary data.</text>
</comment>
<keyword evidence="10" id="KW-1185">Reference proteome</keyword>
<keyword evidence="3" id="KW-0378">Hydrolase</keyword>
<dbReference type="Pfam" id="PF00899">
    <property type="entry name" value="ThiF"/>
    <property type="match status" value="1"/>
</dbReference>
<dbReference type="Proteomes" id="UP000269265">
    <property type="component" value="Unassembled WGS sequence"/>
</dbReference>
<dbReference type="InterPro" id="IPR028090">
    <property type="entry name" value="JAB_dom_prok"/>
</dbReference>
<evidence type="ECO:0000259" key="7">
    <source>
        <dbReference type="Pfam" id="PF00899"/>
    </source>
</evidence>
<keyword evidence="2" id="KW-0479">Metal-binding</keyword>
<dbReference type="GO" id="GO:0032446">
    <property type="term" value="P:protein modification by small protein conjugation"/>
    <property type="evidence" value="ECO:0007669"/>
    <property type="project" value="TreeGrafter"/>
</dbReference>
<dbReference type="Pfam" id="PF14464">
    <property type="entry name" value="Prok-JAB"/>
    <property type="match status" value="1"/>
</dbReference>
<evidence type="ECO:0000313" key="9">
    <source>
        <dbReference type="EMBL" id="RRS03956.1"/>
    </source>
</evidence>
<gene>
    <name evidence="9" type="ORF">EIP75_13485</name>
</gene>